<dbReference type="Gene3D" id="3.20.80.10">
    <property type="entry name" value="Regulatory factor, effector binding domain"/>
    <property type="match status" value="1"/>
</dbReference>
<dbReference type="AlphaFoldDB" id="A0A4D6HEI1"/>
<protein>
    <submittedName>
        <fullName evidence="1">Heme-binding protein</fullName>
    </submittedName>
</protein>
<dbReference type="KEGG" id="hsn:DV733_12390"/>
<evidence type="ECO:0000313" key="1">
    <source>
        <dbReference type="EMBL" id="QCC51975.1"/>
    </source>
</evidence>
<dbReference type="InterPro" id="IPR006917">
    <property type="entry name" value="SOUL_heme-bd"/>
</dbReference>
<dbReference type="STRING" id="1457250.GCA_000755225_00409"/>
<name>A0A4D6HEI1_9EURY</name>
<dbReference type="Pfam" id="PF04832">
    <property type="entry name" value="SOUL"/>
    <property type="match status" value="1"/>
</dbReference>
<dbReference type="GeneID" id="39848673"/>
<sequence>MVKRTTLLAGAIGVLAVGVAGRRYLQDRSTPQVDYETVGHVDDVEIRHYPPTVLVETVAPSENAAFRRLFRYISGENRSATDVSMTAPVEGGGRTTGQSVTMTAPVESESVAMTAPVESDRDEDGVRMAFYLPAEYDYDTAPLPTDESVRLVEQPGRTLAVLGFSWWTSDGRVARKTDQLRSTLAGADETFEIVGEPFLMRYEGPLVPPFLRTNEVAVEVRRVSTP</sequence>
<dbReference type="OrthoDB" id="141612at2157"/>
<gene>
    <name evidence="1" type="ORF">DV733_12390</name>
</gene>
<dbReference type="EMBL" id="CP031310">
    <property type="protein sequence ID" value="QCC51975.1"/>
    <property type="molecule type" value="Genomic_DNA"/>
</dbReference>
<evidence type="ECO:0000313" key="2">
    <source>
        <dbReference type="Proteomes" id="UP000296706"/>
    </source>
</evidence>
<dbReference type="PANTHER" id="PTHR11220">
    <property type="entry name" value="HEME-BINDING PROTEIN-RELATED"/>
    <property type="match status" value="1"/>
</dbReference>
<dbReference type="SUPFAM" id="SSF55136">
    <property type="entry name" value="Probable bacterial effector-binding domain"/>
    <property type="match status" value="2"/>
</dbReference>
<dbReference type="InterPro" id="IPR011256">
    <property type="entry name" value="Reg_factor_effector_dom_sf"/>
</dbReference>
<keyword evidence="2" id="KW-1185">Reference proteome</keyword>
<dbReference type="RefSeq" id="WP_049994418.1">
    <property type="nucleotide sequence ID" value="NZ_CP031310.1"/>
</dbReference>
<dbReference type="PANTHER" id="PTHR11220:SF1">
    <property type="entry name" value="HEME-BINDING PROTEIN 2"/>
    <property type="match status" value="1"/>
</dbReference>
<proteinExistence type="predicted"/>
<reference evidence="1 2" key="1">
    <citation type="journal article" date="2019" name="Nat. Commun.">
        <title>A new type of DNA phosphorothioation-based antiviral system in archaea.</title>
        <authorList>
            <person name="Xiong L."/>
            <person name="Liu S."/>
            <person name="Chen S."/>
            <person name="Xiao Y."/>
            <person name="Zhu B."/>
            <person name="Gao Y."/>
            <person name="Zhang Y."/>
            <person name="Chen B."/>
            <person name="Luo J."/>
            <person name="Deng Z."/>
            <person name="Chen X."/>
            <person name="Wang L."/>
            <person name="Chen S."/>
        </authorList>
    </citation>
    <scope>NUCLEOTIDE SEQUENCE [LARGE SCALE GENOMIC DNA]</scope>
    <source>
        <strain evidence="1 2">CBA1105</strain>
    </source>
</reference>
<organism evidence="1 2">
    <name type="scientific">Halapricum salinum</name>
    <dbReference type="NCBI Taxonomy" id="1457250"/>
    <lineage>
        <taxon>Archaea</taxon>
        <taxon>Methanobacteriati</taxon>
        <taxon>Methanobacteriota</taxon>
        <taxon>Stenosarchaea group</taxon>
        <taxon>Halobacteria</taxon>
        <taxon>Halobacteriales</taxon>
        <taxon>Haloarculaceae</taxon>
        <taxon>Halapricum</taxon>
    </lineage>
</organism>
<accession>A0A4D6HEI1</accession>
<dbReference type="Proteomes" id="UP000296706">
    <property type="component" value="Chromosome"/>
</dbReference>